<sequence length="153" mass="17261">MPNGDLSEELYKLLNGRNLETKQHEAMMLMTVTEEGWPHTAMISVGEIVALDSRCVRLAIWPGTTTARNMIRSEKATLAFVYAGAAHYIKLSLKLLPVLPDAEHPRERFEAEIISVRSDIAQYADITTGMQIELKDGESVLRRWHETLAELLL</sequence>
<dbReference type="InterPro" id="IPR012349">
    <property type="entry name" value="Split_barrel_FMN-bd"/>
</dbReference>
<dbReference type="RefSeq" id="WP_244724950.1">
    <property type="nucleotide sequence ID" value="NZ_JALIRP010000003.1"/>
</dbReference>
<name>A0A9X2B2K7_9BACL</name>
<evidence type="ECO:0000313" key="2">
    <source>
        <dbReference type="Proteomes" id="UP001139347"/>
    </source>
</evidence>
<evidence type="ECO:0000313" key="1">
    <source>
        <dbReference type="EMBL" id="MCJ8012060.1"/>
    </source>
</evidence>
<gene>
    <name evidence="1" type="ORF">MUG84_09925</name>
</gene>
<dbReference type="Gene3D" id="2.30.110.10">
    <property type="entry name" value="Electron Transport, Fmn-binding Protein, Chain A"/>
    <property type="match status" value="1"/>
</dbReference>
<proteinExistence type="predicted"/>
<accession>A0A9X2B2K7</accession>
<reference evidence="1" key="1">
    <citation type="submission" date="2022-04" db="EMBL/GenBank/DDBJ databases">
        <title>Paenibacillus mangrovi sp. nov., a novel endophytic bacterium isolated from bark of Kandelia candel.</title>
        <authorList>
            <person name="Tuo L."/>
        </authorList>
    </citation>
    <scope>NUCLEOTIDE SEQUENCE</scope>
    <source>
        <strain evidence="1">KQZ6P-2</strain>
    </source>
</reference>
<protein>
    <submittedName>
        <fullName evidence="1">Pyridoxamine 5'-phosphate oxidase family protein</fullName>
    </submittedName>
</protein>
<dbReference type="EMBL" id="JALIRP010000003">
    <property type="protein sequence ID" value="MCJ8012060.1"/>
    <property type="molecule type" value="Genomic_DNA"/>
</dbReference>
<dbReference type="SUPFAM" id="SSF50475">
    <property type="entry name" value="FMN-binding split barrel"/>
    <property type="match status" value="1"/>
</dbReference>
<organism evidence="1 2">
    <name type="scientific">Paenibacillus mangrovi</name>
    <dbReference type="NCBI Taxonomy" id="2931978"/>
    <lineage>
        <taxon>Bacteria</taxon>
        <taxon>Bacillati</taxon>
        <taxon>Bacillota</taxon>
        <taxon>Bacilli</taxon>
        <taxon>Bacillales</taxon>
        <taxon>Paenibacillaceae</taxon>
        <taxon>Paenibacillus</taxon>
    </lineage>
</organism>
<dbReference type="AlphaFoldDB" id="A0A9X2B2K7"/>
<comment type="caution">
    <text evidence="1">The sequence shown here is derived from an EMBL/GenBank/DDBJ whole genome shotgun (WGS) entry which is preliminary data.</text>
</comment>
<keyword evidence="2" id="KW-1185">Reference proteome</keyword>
<dbReference type="Proteomes" id="UP001139347">
    <property type="component" value="Unassembled WGS sequence"/>
</dbReference>